<dbReference type="Pfam" id="PF00072">
    <property type="entry name" value="Response_reg"/>
    <property type="match status" value="2"/>
</dbReference>
<keyword evidence="4" id="KW-0460">Magnesium</keyword>
<dbReference type="SUPFAM" id="SSF52172">
    <property type="entry name" value="CheY-like"/>
    <property type="match status" value="2"/>
</dbReference>
<accession>A0A328PHF3</accession>
<feature type="transmembrane region" description="Helical" evidence="7">
    <location>
        <begin position="631"/>
        <end position="650"/>
    </location>
</feature>
<organism evidence="9 10">
    <name type="scientific">Methanothermobacter tenebrarum</name>
    <dbReference type="NCBI Taxonomy" id="680118"/>
    <lineage>
        <taxon>Archaea</taxon>
        <taxon>Methanobacteriati</taxon>
        <taxon>Methanobacteriota</taxon>
        <taxon>Methanomada group</taxon>
        <taxon>Methanobacteria</taxon>
        <taxon>Methanobacteriales</taxon>
        <taxon>Methanobacteriaceae</taxon>
        <taxon>Methanothermobacter</taxon>
    </lineage>
</organism>
<evidence type="ECO:0000256" key="4">
    <source>
        <dbReference type="ARBA" id="ARBA00022842"/>
    </source>
</evidence>
<evidence type="ECO:0000313" key="10">
    <source>
        <dbReference type="Proteomes" id="UP000249782"/>
    </source>
</evidence>
<evidence type="ECO:0000256" key="6">
    <source>
        <dbReference type="PROSITE-ProRule" id="PRU00169"/>
    </source>
</evidence>
<dbReference type="RefSeq" id="WP_112093252.1">
    <property type="nucleotide sequence ID" value="NZ_QLOE01000001.1"/>
</dbReference>
<dbReference type="InterPro" id="IPR001789">
    <property type="entry name" value="Sig_transdc_resp-reg_receiver"/>
</dbReference>
<dbReference type="SMART" id="SM00448">
    <property type="entry name" value="REC"/>
    <property type="match status" value="2"/>
</dbReference>
<reference evidence="9 10" key="1">
    <citation type="submission" date="2018-06" db="EMBL/GenBank/DDBJ databases">
        <title>Draft genome sequence of hyperthermophilic methanogen Methanothermobacter tenebrarum sp. MCM-B 1447.</title>
        <authorList>
            <person name="Pore S.D."/>
            <person name="Dagar S."/>
            <person name="Dhakephalkar P.K."/>
        </authorList>
    </citation>
    <scope>NUCLEOTIDE SEQUENCE [LARGE SCALE GENOMIC DNA]</scope>
    <source>
        <strain evidence="9 10">MCM B 1447</strain>
    </source>
</reference>
<dbReference type="CDD" id="cd17534">
    <property type="entry name" value="REC_DC-like"/>
    <property type="match status" value="2"/>
</dbReference>
<dbReference type="SUPFAM" id="SSF53448">
    <property type="entry name" value="Nucleotide-diphospho-sugar transferases"/>
    <property type="match status" value="1"/>
</dbReference>
<gene>
    <name evidence="9" type="ORF">DPC56_01320</name>
</gene>
<dbReference type="PANTHER" id="PTHR43630:SF1">
    <property type="entry name" value="POLY-BETA-1,6-N-ACETYL-D-GLUCOSAMINE SYNTHASE"/>
    <property type="match status" value="1"/>
</dbReference>
<protein>
    <submittedName>
        <fullName evidence="9">Histidine kinase</fullName>
    </submittedName>
</protein>
<dbReference type="GO" id="GO:0016301">
    <property type="term" value="F:kinase activity"/>
    <property type="evidence" value="ECO:0007669"/>
    <property type="project" value="UniProtKB-KW"/>
</dbReference>
<keyword evidence="7" id="KW-1133">Transmembrane helix</keyword>
<feature type="modified residue" description="4-aspartylphosphate" evidence="6">
    <location>
        <position position="53"/>
    </location>
</feature>
<dbReference type="OrthoDB" id="46222at2157"/>
<evidence type="ECO:0000256" key="1">
    <source>
        <dbReference type="ARBA" id="ARBA00004370"/>
    </source>
</evidence>
<keyword evidence="7" id="KW-0812">Transmembrane</keyword>
<keyword evidence="10" id="KW-1185">Reference proteome</keyword>
<dbReference type="PANTHER" id="PTHR43630">
    <property type="entry name" value="POLY-BETA-1,6-N-ACETYL-D-GLUCOSAMINE SYNTHASE"/>
    <property type="match status" value="1"/>
</dbReference>
<feature type="domain" description="Response regulatory" evidence="8">
    <location>
        <begin position="3"/>
        <end position="117"/>
    </location>
</feature>
<proteinExistence type="predicted"/>
<feature type="domain" description="Response regulatory" evidence="8">
    <location>
        <begin position="143"/>
        <end position="258"/>
    </location>
</feature>
<dbReference type="InterPro" id="IPR011006">
    <property type="entry name" value="CheY-like_superfamily"/>
</dbReference>
<dbReference type="GO" id="GO:0016020">
    <property type="term" value="C:membrane"/>
    <property type="evidence" value="ECO:0007669"/>
    <property type="project" value="UniProtKB-SubCell"/>
</dbReference>
<comment type="subcellular location">
    <subcellularLocation>
        <location evidence="1">Membrane</location>
    </subcellularLocation>
</comment>
<name>A0A328PHF3_9EURY</name>
<dbReference type="PROSITE" id="PS50110">
    <property type="entry name" value="RESPONSE_REGULATORY"/>
    <property type="match status" value="2"/>
</dbReference>
<evidence type="ECO:0000256" key="7">
    <source>
        <dbReference type="SAM" id="Phobius"/>
    </source>
</evidence>
<feature type="transmembrane region" description="Helical" evidence="7">
    <location>
        <begin position="670"/>
        <end position="689"/>
    </location>
</feature>
<evidence type="ECO:0000256" key="2">
    <source>
        <dbReference type="ARBA" id="ARBA00022676"/>
    </source>
</evidence>
<dbReference type="Proteomes" id="UP000249782">
    <property type="component" value="Unassembled WGS sequence"/>
</dbReference>
<dbReference type="AlphaFoldDB" id="A0A328PHF3"/>
<keyword evidence="3" id="KW-0808">Transferase</keyword>
<dbReference type="Gene3D" id="3.90.550.10">
    <property type="entry name" value="Spore Coat Polysaccharide Biosynthesis Protein SpsA, Chain A"/>
    <property type="match status" value="1"/>
</dbReference>
<comment type="caution">
    <text evidence="9">The sequence shown here is derived from an EMBL/GenBank/DDBJ whole genome shotgun (WGS) entry which is preliminary data.</text>
</comment>
<keyword evidence="9" id="KW-0418">Kinase</keyword>
<feature type="modified residue" description="4-aspartylphosphate" evidence="6">
    <location>
        <position position="193"/>
    </location>
</feature>
<dbReference type="EMBL" id="QLOE01000001">
    <property type="protein sequence ID" value="RAO79942.1"/>
    <property type="molecule type" value="Genomic_DNA"/>
</dbReference>
<keyword evidence="5 7" id="KW-0472">Membrane</keyword>
<dbReference type="GO" id="GO:0016757">
    <property type="term" value="F:glycosyltransferase activity"/>
    <property type="evidence" value="ECO:0007669"/>
    <property type="project" value="UniProtKB-KW"/>
</dbReference>
<dbReference type="Pfam" id="PF13641">
    <property type="entry name" value="Glyco_tranf_2_3"/>
    <property type="match status" value="1"/>
</dbReference>
<feature type="transmembrane region" description="Helical" evidence="7">
    <location>
        <begin position="288"/>
        <end position="305"/>
    </location>
</feature>
<dbReference type="InterPro" id="IPR029044">
    <property type="entry name" value="Nucleotide-diphossugar_trans"/>
</dbReference>
<feature type="transmembrane region" description="Helical" evidence="7">
    <location>
        <begin position="311"/>
        <end position="328"/>
    </location>
</feature>
<dbReference type="Gene3D" id="3.40.50.2300">
    <property type="match status" value="2"/>
</dbReference>
<dbReference type="FunFam" id="3.90.550.10:FF:000164">
    <property type="entry name" value="Beta-(1-3)-glucosyl transferase"/>
    <property type="match status" value="1"/>
</dbReference>
<feature type="transmembrane region" description="Helical" evidence="7">
    <location>
        <begin position="601"/>
        <end position="625"/>
    </location>
</feature>
<evidence type="ECO:0000256" key="5">
    <source>
        <dbReference type="ARBA" id="ARBA00023136"/>
    </source>
</evidence>
<evidence type="ECO:0000313" key="9">
    <source>
        <dbReference type="EMBL" id="RAO79942.1"/>
    </source>
</evidence>
<dbReference type="GO" id="GO:0000160">
    <property type="term" value="P:phosphorelay signal transduction system"/>
    <property type="evidence" value="ECO:0007669"/>
    <property type="project" value="InterPro"/>
</dbReference>
<dbReference type="CDD" id="cd06423">
    <property type="entry name" value="CESA_like"/>
    <property type="match status" value="1"/>
</dbReference>
<evidence type="ECO:0000259" key="8">
    <source>
        <dbReference type="PROSITE" id="PS50110"/>
    </source>
</evidence>
<keyword evidence="6" id="KW-0597">Phosphoprotein</keyword>
<keyword evidence="2" id="KW-0328">Glycosyltransferase</keyword>
<evidence type="ECO:0000256" key="3">
    <source>
        <dbReference type="ARBA" id="ARBA00022679"/>
    </source>
</evidence>
<sequence length="704" mass="79277">MKSVLIVEDDAIVALDLKSRIEKLGYKVIGSVASGQEALNKITETRPDLVIMDIVLRGKMDGIEVAEKIKDLKIPIVFLTAYSDPETIKRARKAGAYGYLLKPYDDNSLKVAIKTALKRYEADIRDLLKAPSPDVTEVAETPNILLVEDDAIIAADFEEKLKDAGFNVVGVEVTGEQAVKTASKLKPDVVIMDVVLKGKMDGIKAAKIIQGDYDIPVIYLTAYSDDKTLSRILESEPYGYLVKPCNIEQLKAEIQVVLETFHETKEYSKRMHDITVTKAEEMKIEKTAVFFVSSIIISLAIYGFISRDMTWLMYVLFIPVSYSLLYFVSSFKKPNRPSNGEMPMVSILVPAHNEENTIRECVESLSRLDYHLNGSRNYEIIVINDGSTDGTGAILKELVKEHKHLHVVTRKAPFAFNGKGYALNDGLTLANGDIIAVFDADARVRPDFLKKIIPYFEGENVAGVQSRVRMYNADKNLLTKMQDIEFAIFGNLIMRSRMNMGVSAFLGGNGQLVRKDIIKEVGGWDGYAATEDLNLTVKLMLKGYYVRYCPEAEVWQEAVPEWPAFFKQRTRWLTGNLETLFVYLPPVIDAPIPIRMKIDSIFYLFSLLFIGFVMLGYIVFILNIGGFTMGMRAPFIIGLISTIAFFPLTITGIKRDGYSIPRSIILSIEYWAYCLYLLPLFLIATAHIIRRSEKRWAKTRHIGN</sequence>